<feature type="region of interest" description="Disordered" evidence="1">
    <location>
        <begin position="437"/>
        <end position="463"/>
    </location>
</feature>
<feature type="region of interest" description="Disordered" evidence="1">
    <location>
        <begin position="163"/>
        <end position="190"/>
    </location>
</feature>
<feature type="compositionally biased region" description="Basic and acidic residues" evidence="1">
    <location>
        <begin position="446"/>
        <end position="459"/>
    </location>
</feature>
<dbReference type="EMBL" id="LWDF02000479">
    <property type="protein sequence ID" value="KAE8246484.1"/>
    <property type="molecule type" value="Genomic_DNA"/>
</dbReference>
<evidence type="ECO:0000256" key="1">
    <source>
        <dbReference type="SAM" id="MobiDB-lite"/>
    </source>
</evidence>
<dbReference type="Proteomes" id="UP000077521">
    <property type="component" value="Unassembled WGS sequence"/>
</dbReference>
<organism evidence="2 3">
    <name type="scientific">Tilletia indica</name>
    <dbReference type="NCBI Taxonomy" id="43049"/>
    <lineage>
        <taxon>Eukaryota</taxon>
        <taxon>Fungi</taxon>
        <taxon>Dikarya</taxon>
        <taxon>Basidiomycota</taxon>
        <taxon>Ustilaginomycotina</taxon>
        <taxon>Exobasidiomycetes</taxon>
        <taxon>Tilletiales</taxon>
        <taxon>Tilletiaceae</taxon>
        <taxon>Tilletia</taxon>
    </lineage>
</organism>
<dbReference type="AlphaFoldDB" id="A0A177TRH3"/>
<proteinExistence type="predicted"/>
<evidence type="ECO:0000313" key="2">
    <source>
        <dbReference type="EMBL" id="KAE8246484.1"/>
    </source>
</evidence>
<name>A0A177TRH3_9BASI</name>
<sequence>MSHIQHVHNGSVTQLATALEWSPDVDVPQTLLLILRLAMRACQQDLTLRRVFLDAVKQGHRLCHGDAPKYLASFVSASVEGLAFISSQPGWDVATNSGPNQIIPFQTTSKPVPTPQSIESSIPQRIEQQIANHWFSDVFSNKPGPISNAGSEAFQHMVSSLPQHWTPGQNSTHSTPGQADSHSANVGAGRFGVKEHSSPLPVLNAFSVTTTNPDNTQDQLSTVLTQQPTAMSELDTFHNPALLPKQPNAPLGLGGFPFTATSSHNGATQTLLPLNNEQNSMPNTDGSNAPLELGGFPFTATNSHNGATQTPLPLNNGQNSMSNTDGSRFSIGDPYCSDDPNRNVVVHPSRPVAVDDPPAMQRVNVLTSSSAARSSDGAGPDTIEGYATPARTTQTELVPSFGAFPTTPINMNNPVSSHWSGSTDCSDWFDNLLANAASPSPFGPEPVRETDRRRPERLSKVAPPGAWAHSEAVAKILRTKDCSTGSRQLFRFLINYVGADEQLIACRDYLKGIQNTSTNAGRRLYQFVLEACSRDLALTFGPRRVVDRTNLEDEEPSNKRRKDYKADRGISLVNEEYPFCDVRREQKIWDDDEALLRTYRTGDVSKFVKFLNDGNCVDEDDQSE</sequence>
<keyword evidence="3" id="KW-1185">Reference proteome</keyword>
<feature type="compositionally biased region" description="Polar residues" evidence="1">
    <location>
        <begin position="163"/>
        <end position="184"/>
    </location>
</feature>
<comment type="caution">
    <text evidence="2">The sequence shown here is derived from an EMBL/GenBank/DDBJ whole genome shotgun (WGS) entry which is preliminary data.</text>
</comment>
<feature type="region of interest" description="Disordered" evidence="1">
    <location>
        <begin position="368"/>
        <end position="391"/>
    </location>
</feature>
<protein>
    <submittedName>
        <fullName evidence="2">Uncharacterized protein</fullName>
    </submittedName>
</protein>
<gene>
    <name evidence="2" type="ORF">A4X13_0g5769</name>
</gene>
<reference evidence="2" key="2">
    <citation type="journal article" date="2019" name="IMA Fungus">
        <title>Genome sequencing and comparison of five Tilletia species to identify candidate genes for the detection of regulated species infecting wheat.</title>
        <authorList>
            <person name="Nguyen H.D.T."/>
            <person name="Sultana T."/>
            <person name="Kesanakurti P."/>
            <person name="Hambleton S."/>
        </authorList>
    </citation>
    <scope>NUCLEOTIDE SEQUENCE</scope>
    <source>
        <strain evidence="2">DAOMC 236416</strain>
    </source>
</reference>
<reference evidence="2" key="1">
    <citation type="submission" date="2016-04" db="EMBL/GenBank/DDBJ databases">
        <authorList>
            <person name="Nguyen H.D."/>
            <person name="Samba Siva P."/>
            <person name="Cullis J."/>
            <person name="Levesque C.A."/>
            <person name="Hambleton S."/>
        </authorList>
    </citation>
    <scope>NUCLEOTIDE SEQUENCE</scope>
    <source>
        <strain evidence="2">DAOMC 236416</strain>
    </source>
</reference>
<accession>A0A177TRH3</accession>
<evidence type="ECO:0000313" key="3">
    <source>
        <dbReference type="Proteomes" id="UP000077521"/>
    </source>
</evidence>